<keyword evidence="1" id="KW-0812">Transmembrane</keyword>
<name>A0A6A3VAX4_9STRA</name>
<reference evidence="2 3" key="1">
    <citation type="submission" date="2018-08" db="EMBL/GenBank/DDBJ databases">
        <title>Genomic investigation of the strawberry pathogen Phytophthora fragariae indicates pathogenicity is determined by transcriptional variation in three key races.</title>
        <authorList>
            <person name="Adams T.M."/>
            <person name="Armitage A.D."/>
            <person name="Sobczyk M.K."/>
            <person name="Bates H.J."/>
            <person name="Dunwell J.M."/>
            <person name="Nellist C.F."/>
            <person name="Harrison R.J."/>
        </authorList>
    </citation>
    <scope>NUCLEOTIDE SEQUENCE [LARGE SCALE GENOMIC DNA]</scope>
    <source>
        <strain evidence="2 3">NOV-27</strain>
    </source>
</reference>
<keyword evidence="1" id="KW-1133">Transmembrane helix</keyword>
<dbReference type="EMBL" id="QXGB01005424">
    <property type="protein sequence ID" value="KAE9163136.1"/>
    <property type="molecule type" value="Genomic_DNA"/>
</dbReference>
<keyword evidence="3" id="KW-1185">Reference proteome</keyword>
<keyword evidence="1" id="KW-0472">Membrane</keyword>
<dbReference type="AlphaFoldDB" id="A0A6A3VAX4"/>
<protein>
    <submittedName>
        <fullName evidence="2">Uncharacterized protein</fullName>
    </submittedName>
</protein>
<proteinExistence type="predicted"/>
<comment type="caution">
    <text evidence="2">The sequence shown here is derived from an EMBL/GenBank/DDBJ whole genome shotgun (WGS) entry which is preliminary data.</text>
</comment>
<dbReference type="Proteomes" id="UP000433483">
    <property type="component" value="Unassembled WGS sequence"/>
</dbReference>
<evidence type="ECO:0000313" key="2">
    <source>
        <dbReference type="EMBL" id="KAE9163136.1"/>
    </source>
</evidence>
<gene>
    <name evidence="2" type="ORF">PF005_g30568</name>
</gene>
<sequence>MLMELHEEMSVPALSSGVGAASVVSSARVGGAGASGTATTTVTEHLLLGLLLVLLLGLLVLLLDPVLGVVVAGLVLAFCFHLQHG</sequence>
<organism evidence="2 3">
    <name type="scientific">Phytophthora fragariae</name>
    <dbReference type="NCBI Taxonomy" id="53985"/>
    <lineage>
        <taxon>Eukaryota</taxon>
        <taxon>Sar</taxon>
        <taxon>Stramenopiles</taxon>
        <taxon>Oomycota</taxon>
        <taxon>Peronosporomycetes</taxon>
        <taxon>Peronosporales</taxon>
        <taxon>Peronosporaceae</taxon>
        <taxon>Phytophthora</taxon>
    </lineage>
</organism>
<evidence type="ECO:0000313" key="3">
    <source>
        <dbReference type="Proteomes" id="UP000433483"/>
    </source>
</evidence>
<evidence type="ECO:0000256" key="1">
    <source>
        <dbReference type="SAM" id="Phobius"/>
    </source>
</evidence>
<accession>A0A6A3VAX4</accession>
<feature type="transmembrane region" description="Helical" evidence="1">
    <location>
        <begin position="50"/>
        <end position="80"/>
    </location>
</feature>